<evidence type="ECO:0000313" key="3">
    <source>
        <dbReference type="Proteomes" id="UP001497644"/>
    </source>
</evidence>
<evidence type="ECO:0000313" key="2">
    <source>
        <dbReference type="EMBL" id="CAL1683899.1"/>
    </source>
</evidence>
<dbReference type="Proteomes" id="UP001497644">
    <property type="component" value="Chromosome 5"/>
</dbReference>
<sequence length="1231" mass="130810">MVFDDNATNINNSQSSSVSSITESIRNLVSSNITNITTTNQFNDVTTHVLQTLTDLINETSNLIARFQDTTATTIAQGTAVGSRIIQPEQPTETTITSILTTSSKFPAVDTTTILSSSIEPTTDTATTTPTPTTTMTETLQTISTTSSSRADLTTTAGSMLETTAPTIDINENLISTETTTIDTRSTMVASIDSEKITTIASPVMSATTATTIPPTTQITTPDQITPRPAFTSFGVLNMRPYLGSFGGNQATATTPASRFSPSSKASVRDYQIYGIYPNKTIVRKRPEDNLIDARNVNSPYVIFGIFPDGRLVRKFPNGTIIPDSPRNPVEVVFTLSTTSTTNRPASGPYYNQVNQAGTYNQIQSPVYYSRPVDKLTGGIQSPSPVDFGLIGNAIGVPSGDGSKFATSFGPPASASCANKMSDILLNTRMNTLPNVASTFDKLQSPIGPSIIPDRERSEASRTKVTSDQRSSVYIGQDKFINYQIDGAPDINPKVIDVKINSVATSMNEGTASMTSIPSFENLLSNQSGDGIKTTPPGFPWRDPLDQIFGITTNSPIQTASVASNQLNELAENNVPIMARPINPLVEIFTPVINGVTTTNPESKPTTGLTSSITTTTPITISTIPVPTSTNKATMTIAATTTTTITTTTAATTTTTPTTTTTTSTTTTPTTTTPTTTTPTTTTPTTTTPTTTTPTTTTPTTTTPTTTTIGQTTSSTSIVPRLATTASSKNANTLSDIKIRSNIVPSLPTTDNILNELQTNTKENAFGTTFEDLTFLNSLLQNQNSKTTSKTLNEIEQMLANRILALALAKPELTRSPKAIKTVNSNSILNTIKDLPSSGPSSEPITIDLLPYSSTPPSSVSSSASTAKKYTEARTTTLASSSNAPITTTRAPVVITAKSKTTMRPKTTTRAPTGLGVSLWRALFGSNLSKASTIASAKKNPKPVTSRSVQTTQKSIEITQQPVQIRKSTTHTSHIMSAIKSHPTPRSVDISDIQVISPKSHADNVDSASVSTPSSISTQALLNNPNPRLNDVPTSTYSSEDDAKFLVALLRAIQTETKTSTSTTTHKITEDDEAFLRAILNNEANVSTMTPSSTEVNPAALLALLLKQQGIEPSTPAIKVREQLQLASLDLTTTRSMTTTTNRPTSSSSTQFSTRRKTNTPRQSSRPSIRTPGYTWSPSSTYPPPLFGENSGSGLITATRAIGQFLGAAITGAAQQLQSFLRRNGTRSIAG</sequence>
<feature type="compositionally biased region" description="Low complexity" evidence="1">
    <location>
        <begin position="1134"/>
        <end position="1153"/>
    </location>
</feature>
<organism evidence="2 3">
    <name type="scientific">Lasius platythorax</name>
    <dbReference type="NCBI Taxonomy" id="488582"/>
    <lineage>
        <taxon>Eukaryota</taxon>
        <taxon>Metazoa</taxon>
        <taxon>Ecdysozoa</taxon>
        <taxon>Arthropoda</taxon>
        <taxon>Hexapoda</taxon>
        <taxon>Insecta</taxon>
        <taxon>Pterygota</taxon>
        <taxon>Neoptera</taxon>
        <taxon>Endopterygota</taxon>
        <taxon>Hymenoptera</taxon>
        <taxon>Apocrita</taxon>
        <taxon>Aculeata</taxon>
        <taxon>Formicoidea</taxon>
        <taxon>Formicidae</taxon>
        <taxon>Formicinae</taxon>
        <taxon>Lasius</taxon>
        <taxon>Lasius</taxon>
    </lineage>
</organism>
<feature type="compositionally biased region" description="Basic and acidic residues" evidence="1">
    <location>
        <begin position="453"/>
        <end position="466"/>
    </location>
</feature>
<name>A0AAV2NW51_9HYME</name>
<accession>A0AAV2NW51</accession>
<feature type="compositionally biased region" description="Low complexity" evidence="1">
    <location>
        <begin position="1171"/>
        <end position="1180"/>
    </location>
</feature>
<evidence type="ECO:0000256" key="1">
    <source>
        <dbReference type="SAM" id="MobiDB-lite"/>
    </source>
</evidence>
<dbReference type="EMBL" id="OZ034828">
    <property type="protein sequence ID" value="CAL1683899.1"/>
    <property type="molecule type" value="Genomic_DNA"/>
</dbReference>
<keyword evidence="3" id="KW-1185">Reference proteome</keyword>
<feature type="region of interest" description="Disordered" evidence="1">
    <location>
        <begin position="651"/>
        <end position="717"/>
    </location>
</feature>
<feature type="region of interest" description="Disordered" evidence="1">
    <location>
        <begin position="447"/>
        <end position="466"/>
    </location>
</feature>
<reference evidence="2" key="1">
    <citation type="submission" date="2024-04" db="EMBL/GenBank/DDBJ databases">
        <authorList>
            <consortium name="Molecular Ecology Group"/>
        </authorList>
    </citation>
    <scope>NUCLEOTIDE SEQUENCE</scope>
</reference>
<gene>
    <name evidence="2" type="ORF">LPLAT_LOCUS9647</name>
</gene>
<proteinExistence type="predicted"/>
<dbReference type="AlphaFoldDB" id="A0AAV2NW51"/>
<feature type="region of interest" description="Disordered" evidence="1">
    <location>
        <begin position="1134"/>
        <end position="1182"/>
    </location>
</feature>
<protein>
    <submittedName>
        <fullName evidence="2">Uncharacterized protein</fullName>
    </submittedName>
</protein>